<dbReference type="RefSeq" id="WP_379885708.1">
    <property type="nucleotide sequence ID" value="NZ_JBHSDI010000007.1"/>
</dbReference>
<feature type="region of interest" description="Disordered" evidence="1">
    <location>
        <begin position="286"/>
        <end position="306"/>
    </location>
</feature>
<proteinExistence type="predicted"/>
<feature type="region of interest" description="Disordered" evidence="1">
    <location>
        <begin position="574"/>
        <end position="608"/>
    </location>
</feature>
<name>A0ABV8QD34_9GAMM</name>
<accession>A0ABV8QD34</accession>
<gene>
    <name evidence="2" type="ORF">ACFOZ5_04445</name>
</gene>
<keyword evidence="3" id="KW-1185">Reference proteome</keyword>
<organism evidence="2 3">
    <name type="scientific">Marinobacter lacisalsi</name>
    <dbReference type="NCBI Taxonomy" id="475979"/>
    <lineage>
        <taxon>Bacteria</taxon>
        <taxon>Pseudomonadati</taxon>
        <taxon>Pseudomonadota</taxon>
        <taxon>Gammaproteobacteria</taxon>
        <taxon>Pseudomonadales</taxon>
        <taxon>Marinobacteraceae</taxon>
        <taxon>Marinobacter</taxon>
    </lineage>
</organism>
<dbReference type="Proteomes" id="UP001595798">
    <property type="component" value="Unassembled WGS sequence"/>
</dbReference>
<comment type="caution">
    <text evidence="2">The sequence shown here is derived from an EMBL/GenBank/DDBJ whole genome shotgun (WGS) entry which is preliminary data.</text>
</comment>
<protein>
    <submittedName>
        <fullName evidence="2">GTPase</fullName>
    </submittedName>
</protein>
<evidence type="ECO:0000313" key="2">
    <source>
        <dbReference type="EMBL" id="MFC4258282.1"/>
    </source>
</evidence>
<sequence length="608" mass="67277">MQKPQLTVPEPRIASLSFCDSNPKAFRRWVDRLPMANLGELSRQLYHAIIELNQLFCSPAQRLQLLELLRPRLRFVCDELSRHYLGMAIALPEKQRKIANLSQALQLHLASGYKLTIMELLDSGSIDRQRKPLAQACHRALTELGATILRSQKLYTTSPAGSWQESHRLFRFACEHRLQDLVVSDDQRARRGESTVADAYAQTLLLGCARTNQLRQNEMEQAAELFELWAPEVSCGPELAASAVFLVDMENDAPPCYRSLAPSPDSPGWWGFDTAALASRINDHLNETPGARPSQGKETKKNQENIGLPVTARVSDLLLAHLGEALALLTQRNFNRLNSDGQLQICAGLTAVHYFVAGEKPFNEFVVGNASPSSGEENRFMKSRSRDAWSDAFDAGLSEERIRPSADTPIDYQAAGNSTSTGTGRNLPRSYLTRVVNTSPGGYCVIWSASIPATLQAGEVLGVREHRNHPWSVAIVRWLRQNRGEGTRVGIEVIAPNATPCGVQLIQKTGNSSEFLRGLLLPEIPGAHQPRSLVTPKLPFQTGARITLLHKGTQDQGTLGRRIAATGSISQFELRLSSRPVEPDPESTRRKSPYGASEDEFDSLWPNL</sequence>
<evidence type="ECO:0000313" key="3">
    <source>
        <dbReference type="Proteomes" id="UP001595798"/>
    </source>
</evidence>
<evidence type="ECO:0000256" key="1">
    <source>
        <dbReference type="SAM" id="MobiDB-lite"/>
    </source>
</evidence>
<dbReference type="EMBL" id="JBHSDI010000007">
    <property type="protein sequence ID" value="MFC4258282.1"/>
    <property type="molecule type" value="Genomic_DNA"/>
</dbReference>
<reference evidence="3" key="1">
    <citation type="journal article" date="2019" name="Int. J. Syst. Evol. Microbiol.">
        <title>The Global Catalogue of Microorganisms (GCM) 10K type strain sequencing project: providing services to taxonomists for standard genome sequencing and annotation.</title>
        <authorList>
            <consortium name="The Broad Institute Genomics Platform"/>
            <consortium name="The Broad Institute Genome Sequencing Center for Infectious Disease"/>
            <person name="Wu L."/>
            <person name="Ma J."/>
        </authorList>
    </citation>
    <scope>NUCLEOTIDE SEQUENCE [LARGE SCALE GENOMIC DNA]</scope>
    <source>
        <strain evidence="3">CECT 7297</strain>
    </source>
</reference>